<accession>A0A382FK85</accession>
<name>A0A382FK85_9ZZZZ</name>
<feature type="non-terminal residue" evidence="1">
    <location>
        <position position="81"/>
    </location>
</feature>
<reference evidence="1" key="1">
    <citation type="submission" date="2018-05" db="EMBL/GenBank/DDBJ databases">
        <authorList>
            <person name="Lanie J.A."/>
            <person name="Ng W.-L."/>
            <person name="Kazmierczak K.M."/>
            <person name="Andrzejewski T.M."/>
            <person name="Davidsen T.M."/>
            <person name="Wayne K.J."/>
            <person name="Tettelin H."/>
            <person name="Glass J.I."/>
            <person name="Rusch D."/>
            <person name="Podicherti R."/>
            <person name="Tsui H.-C.T."/>
            <person name="Winkler M.E."/>
        </authorList>
    </citation>
    <scope>NUCLEOTIDE SEQUENCE</scope>
</reference>
<feature type="non-terminal residue" evidence="1">
    <location>
        <position position="1"/>
    </location>
</feature>
<protein>
    <submittedName>
        <fullName evidence="1">Uncharacterized protein</fullName>
    </submittedName>
</protein>
<proteinExistence type="predicted"/>
<gene>
    <name evidence="1" type="ORF">METZ01_LOCUS215245</name>
</gene>
<organism evidence="1">
    <name type="scientific">marine metagenome</name>
    <dbReference type="NCBI Taxonomy" id="408172"/>
    <lineage>
        <taxon>unclassified sequences</taxon>
        <taxon>metagenomes</taxon>
        <taxon>ecological metagenomes</taxon>
    </lineage>
</organism>
<dbReference type="EMBL" id="UINC01049975">
    <property type="protein sequence ID" value="SVB62391.1"/>
    <property type="molecule type" value="Genomic_DNA"/>
</dbReference>
<evidence type="ECO:0000313" key="1">
    <source>
        <dbReference type="EMBL" id="SVB62391.1"/>
    </source>
</evidence>
<sequence>VEKAVVKYQRIPGLHGHRYHSGVIQIAVEDAIDKSVQILDVRMVYEALMRFRNDFKASVFGRSLLQGDPYGELRRTAPVGV</sequence>
<dbReference type="AlphaFoldDB" id="A0A382FK85"/>